<evidence type="ECO:0000256" key="2">
    <source>
        <dbReference type="ARBA" id="ARBA00006375"/>
    </source>
</evidence>
<dbReference type="InterPro" id="IPR023395">
    <property type="entry name" value="MCP_dom_sf"/>
</dbReference>
<keyword evidence="7" id="KW-0496">Mitochondrion</keyword>
<dbReference type="InterPro" id="IPR050567">
    <property type="entry name" value="Mitochondrial_Carrier"/>
</dbReference>
<name>A0A9W7IAJ2_HIBTR</name>
<dbReference type="Pfam" id="PF00153">
    <property type="entry name" value="Mito_carr"/>
    <property type="match status" value="1"/>
</dbReference>
<sequence length="110" mass="11883">MKGGVQSSRPQPQVITPAFGGATISFVPCPSELVTCMIQIQGTDSLVPKCSGYSSSLDCALKTLKSDGGAFRSAFTTLLKESVGSAVFCSVYEYVRYLTIAIWLIWELEF</sequence>
<dbReference type="Proteomes" id="UP001165190">
    <property type="component" value="Unassembled WGS sequence"/>
</dbReference>
<evidence type="ECO:0000256" key="9">
    <source>
        <dbReference type="PROSITE-ProRule" id="PRU00282"/>
    </source>
</evidence>
<dbReference type="PANTHER" id="PTHR45624:SF15">
    <property type="entry name" value="MITOCHONDRIAL ARGININE TRANSPORTER BAC1"/>
    <property type="match status" value="1"/>
</dbReference>
<dbReference type="PROSITE" id="PS50920">
    <property type="entry name" value="SOLCAR"/>
    <property type="match status" value="1"/>
</dbReference>
<evidence type="ECO:0000256" key="6">
    <source>
        <dbReference type="ARBA" id="ARBA00022989"/>
    </source>
</evidence>
<evidence type="ECO:0000256" key="4">
    <source>
        <dbReference type="ARBA" id="ARBA00022692"/>
    </source>
</evidence>
<organism evidence="11 12">
    <name type="scientific">Hibiscus trionum</name>
    <name type="common">Flower of an hour</name>
    <dbReference type="NCBI Taxonomy" id="183268"/>
    <lineage>
        <taxon>Eukaryota</taxon>
        <taxon>Viridiplantae</taxon>
        <taxon>Streptophyta</taxon>
        <taxon>Embryophyta</taxon>
        <taxon>Tracheophyta</taxon>
        <taxon>Spermatophyta</taxon>
        <taxon>Magnoliopsida</taxon>
        <taxon>eudicotyledons</taxon>
        <taxon>Gunneridae</taxon>
        <taxon>Pentapetalae</taxon>
        <taxon>rosids</taxon>
        <taxon>malvids</taxon>
        <taxon>Malvales</taxon>
        <taxon>Malvaceae</taxon>
        <taxon>Malvoideae</taxon>
        <taxon>Hibiscus</taxon>
    </lineage>
</organism>
<dbReference type="InterPro" id="IPR018108">
    <property type="entry name" value="MCP_transmembrane"/>
</dbReference>
<reference evidence="11" key="1">
    <citation type="submission" date="2023-05" db="EMBL/GenBank/DDBJ databases">
        <title>Genome and transcriptome analyses reveal genes involved in the formation of fine ridges on petal epidermal cells in Hibiscus trionum.</title>
        <authorList>
            <person name="Koshimizu S."/>
            <person name="Masuda S."/>
            <person name="Ishii T."/>
            <person name="Shirasu K."/>
            <person name="Hoshino A."/>
            <person name="Arita M."/>
        </authorList>
    </citation>
    <scope>NUCLEOTIDE SEQUENCE</scope>
    <source>
        <strain evidence="11">Hamamatsu line</strain>
    </source>
</reference>
<evidence type="ECO:0000256" key="10">
    <source>
        <dbReference type="RuleBase" id="RU000488"/>
    </source>
</evidence>
<dbReference type="OrthoDB" id="14252at2759"/>
<evidence type="ECO:0000256" key="8">
    <source>
        <dbReference type="ARBA" id="ARBA00023136"/>
    </source>
</evidence>
<dbReference type="AlphaFoldDB" id="A0A9W7IAJ2"/>
<dbReference type="Gene3D" id="1.50.40.10">
    <property type="entry name" value="Mitochondrial carrier domain"/>
    <property type="match status" value="1"/>
</dbReference>
<keyword evidence="4 9" id="KW-0812">Transmembrane</keyword>
<evidence type="ECO:0000313" key="11">
    <source>
        <dbReference type="EMBL" id="GMI91556.1"/>
    </source>
</evidence>
<proteinExistence type="inferred from homology"/>
<comment type="caution">
    <text evidence="11">The sequence shown here is derived from an EMBL/GenBank/DDBJ whole genome shotgun (WGS) entry which is preliminary data.</text>
</comment>
<dbReference type="GO" id="GO:0031966">
    <property type="term" value="C:mitochondrial membrane"/>
    <property type="evidence" value="ECO:0007669"/>
    <property type="project" value="UniProtKB-SubCell"/>
</dbReference>
<evidence type="ECO:0000256" key="7">
    <source>
        <dbReference type="ARBA" id="ARBA00023128"/>
    </source>
</evidence>
<keyword evidence="6" id="KW-1133">Transmembrane helix</keyword>
<keyword evidence="5" id="KW-0677">Repeat</keyword>
<comment type="similarity">
    <text evidence="2 10">Belongs to the mitochondrial carrier (TC 2.A.29) family.</text>
</comment>
<protein>
    <submittedName>
        <fullName evidence="11">Uncharacterized protein</fullName>
    </submittedName>
</protein>
<evidence type="ECO:0000256" key="1">
    <source>
        <dbReference type="ARBA" id="ARBA00004225"/>
    </source>
</evidence>
<keyword evidence="3 10" id="KW-0813">Transport</keyword>
<dbReference type="EMBL" id="BSYR01000024">
    <property type="protein sequence ID" value="GMI91556.1"/>
    <property type="molecule type" value="Genomic_DNA"/>
</dbReference>
<feature type="repeat" description="Solcar" evidence="9">
    <location>
        <begin position="12"/>
        <end position="98"/>
    </location>
</feature>
<evidence type="ECO:0000256" key="3">
    <source>
        <dbReference type="ARBA" id="ARBA00022448"/>
    </source>
</evidence>
<accession>A0A9W7IAJ2</accession>
<dbReference type="PANTHER" id="PTHR45624">
    <property type="entry name" value="MITOCHONDRIAL BASIC AMINO ACIDS TRANSPORTER-RELATED"/>
    <property type="match status" value="1"/>
</dbReference>
<keyword evidence="12" id="KW-1185">Reference proteome</keyword>
<evidence type="ECO:0000313" key="12">
    <source>
        <dbReference type="Proteomes" id="UP001165190"/>
    </source>
</evidence>
<dbReference type="SUPFAM" id="SSF103506">
    <property type="entry name" value="Mitochondrial carrier"/>
    <property type="match status" value="1"/>
</dbReference>
<keyword evidence="8 9" id="KW-0472">Membrane</keyword>
<dbReference type="GO" id="GO:0000064">
    <property type="term" value="F:L-ornithine transmembrane transporter activity"/>
    <property type="evidence" value="ECO:0007669"/>
    <property type="project" value="TreeGrafter"/>
</dbReference>
<evidence type="ECO:0000256" key="5">
    <source>
        <dbReference type="ARBA" id="ARBA00022737"/>
    </source>
</evidence>
<comment type="subcellular location">
    <subcellularLocation>
        <location evidence="1">Mitochondrion membrane</location>
        <topology evidence="1">Multi-pass membrane protein</topology>
    </subcellularLocation>
</comment>
<gene>
    <name evidence="11" type="ORF">HRI_002824900</name>
</gene>
<dbReference type="GO" id="GO:1990575">
    <property type="term" value="P:mitochondrial L-ornithine transmembrane transport"/>
    <property type="evidence" value="ECO:0007669"/>
    <property type="project" value="TreeGrafter"/>
</dbReference>